<evidence type="ECO:0000256" key="3">
    <source>
        <dbReference type="ARBA" id="ARBA00005421"/>
    </source>
</evidence>
<evidence type="ECO:0000256" key="11">
    <source>
        <dbReference type="ARBA" id="ARBA00035184"/>
    </source>
</evidence>
<feature type="coiled-coil region" evidence="14">
    <location>
        <begin position="156"/>
        <end position="183"/>
    </location>
</feature>
<dbReference type="AlphaFoldDB" id="A0AAN9VH46"/>
<comment type="subcellular location">
    <subcellularLocation>
        <location evidence="2">Mitochondrion</location>
    </subcellularLocation>
    <subcellularLocation>
        <location evidence="1">Nucleus</location>
    </subcellularLocation>
</comment>
<dbReference type="Gene3D" id="6.10.280.120">
    <property type="entry name" value="Growth arrest and DNA-damage-inducible proteins-interacting protein 1"/>
    <property type="match status" value="1"/>
</dbReference>
<evidence type="ECO:0000256" key="10">
    <source>
        <dbReference type="ARBA" id="ARBA00030700"/>
    </source>
</evidence>
<dbReference type="GO" id="GO:0005634">
    <property type="term" value="C:nucleus"/>
    <property type="evidence" value="ECO:0007669"/>
    <property type="project" value="UniProtKB-SubCell"/>
</dbReference>
<evidence type="ECO:0000256" key="13">
    <source>
        <dbReference type="ARBA" id="ARBA00060144"/>
    </source>
</evidence>
<dbReference type="GO" id="GO:0005840">
    <property type="term" value="C:ribosome"/>
    <property type="evidence" value="ECO:0007669"/>
    <property type="project" value="UniProtKB-KW"/>
</dbReference>
<protein>
    <recommendedName>
        <fullName evidence="11">Large ribosomal subunit protein mL64</fullName>
    </recommendedName>
    <alternativeName>
        <fullName evidence="10">39S ribosomal protein L59, mitochondrial</fullName>
    </alternativeName>
    <alternativeName>
        <fullName evidence="12">Growth arrest and DNA damage-inducible proteins-interacting protein 1</fullName>
    </alternativeName>
</protein>
<evidence type="ECO:0000256" key="8">
    <source>
        <dbReference type="ARBA" id="ARBA00023274"/>
    </source>
</evidence>
<dbReference type="PANTHER" id="PTHR31761:SF1">
    <property type="entry name" value="LARGE RIBOSOMAL SUBUNIT PROTEIN ML64"/>
    <property type="match status" value="1"/>
</dbReference>
<feature type="coiled-coil region" evidence="14">
    <location>
        <begin position="210"/>
        <end position="238"/>
    </location>
</feature>
<keyword evidence="9" id="KW-0131">Cell cycle</keyword>
<evidence type="ECO:0000256" key="5">
    <source>
        <dbReference type="ARBA" id="ARBA00023054"/>
    </source>
</evidence>
<evidence type="ECO:0000313" key="15">
    <source>
        <dbReference type="EMBL" id="KAK7862941.1"/>
    </source>
</evidence>
<dbReference type="GO" id="GO:0005739">
    <property type="term" value="C:mitochondrion"/>
    <property type="evidence" value="ECO:0007669"/>
    <property type="project" value="UniProtKB-SubCell"/>
</dbReference>
<dbReference type="InterPro" id="IPR043035">
    <property type="entry name" value="Ribosomal_mL64_sf"/>
</dbReference>
<keyword evidence="8" id="KW-0687">Ribonucleoprotein</keyword>
<evidence type="ECO:0000256" key="6">
    <source>
        <dbReference type="ARBA" id="ARBA00023128"/>
    </source>
</evidence>
<dbReference type="GO" id="GO:1990904">
    <property type="term" value="C:ribonucleoprotein complex"/>
    <property type="evidence" value="ECO:0007669"/>
    <property type="project" value="UniProtKB-KW"/>
</dbReference>
<accession>A0AAN9VH46</accession>
<dbReference type="PANTHER" id="PTHR31761">
    <property type="entry name" value="GROWTH ARREST AND DNA DAMAGE-INDUCIBLE PROTEINS-INTERACTING PROTEIN 1 GADD45GIP1"/>
    <property type="match status" value="1"/>
</dbReference>
<keyword evidence="16" id="KW-1185">Reference proteome</keyword>
<evidence type="ECO:0000256" key="2">
    <source>
        <dbReference type="ARBA" id="ARBA00004173"/>
    </source>
</evidence>
<evidence type="ECO:0000256" key="1">
    <source>
        <dbReference type="ARBA" id="ARBA00004123"/>
    </source>
</evidence>
<keyword evidence="6" id="KW-0496">Mitochondrion</keyword>
<name>A0AAN9VH46_9ORTH</name>
<evidence type="ECO:0000313" key="16">
    <source>
        <dbReference type="Proteomes" id="UP001378592"/>
    </source>
</evidence>
<dbReference type="Proteomes" id="UP001378592">
    <property type="component" value="Unassembled WGS sequence"/>
</dbReference>
<evidence type="ECO:0000256" key="12">
    <source>
        <dbReference type="ARBA" id="ARBA00035485"/>
    </source>
</evidence>
<keyword evidence="5 14" id="KW-0175">Coiled coil</keyword>
<sequence length="257" mass="30012">MIVLRNYRMSKEVCSMWPFTLFAQMSTMNNRLPVNAADAGESEVNVGETVYFSEEELEAIRNKSRLRISDRNLIHNNVPYPRPVAEHHYTVKYKRRLYGRYGAESGVDPKICWPSSDDLMIMREYESASRPHSLQEMININLESKAAERKRIILREQEIATKLAKLEKVKEELNARIRKREADALVAKAKKDRLIEEVRRYFGFKVDPKDERFKEMLEKKEKEEKKLAKEAKKKAREAKYLSQLVEASGKPQDTNSG</sequence>
<dbReference type="InterPro" id="IPR018472">
    <property type="entry name" value="Ribosomal_mL64"/>
</dbReference>
<gene>
    <name evidence="15" type="ORF">R5R35_004897</name>
</gene>
<evidence type="ECO:0000256" key="9">
    <source>
        <dbReference type="ARBA" id="ARBA00023306"/>
    </source>
</evidence>
<dbReference type="EMBL" id="JAZDUA010000248">
    <property type="protein sequence ID" value="KAK7862941.1"/>
    <property type="molecule type" value="Genomic_DNA"/>
</dbReference>
<comment type="caution">
    <text evidence="15">The sequence shown here is derived from an EMBL/GenBank/DDBJ whole genome shotgun (WGS) entry which is preliminary data.</text>
</comment>
<comment type="function">
    <text evidence="13">Acts as a negative regulator of G1 to S cell cycle phase progression by inhibiting cyclin-dependent kinases. Inhibitory effects are additive with GADD45 proteins but also occur in the absence of GADD45 proteins. Acts as a repressor of the orphan nuclear receptor NR4A1 by inhibiting AB domain-mediated transcriptional activity. May be involved in the hormone-mediated regulation of NR4A1 transcriptional activity. May play a role in mitochondrial protein synthesis.</text>
</comment>
<evidence type="ECO:0000256" key="4">
    <source>
        <dbReference type="ARBA" id="ARBA00022980"/>
    </source>
</evidence>
<reference evidence="15 16" key="1">
    <citation type="submission" date="2024-03" db="EMBL/GenBank/DDBJ databases">
        <title>The genome assembly and annotation of the cricket Gryllus longicercus Weissman &amp; Gray.</title>
        <authorList>
            <person name="Szrajer S."/>
            <person name="Gray D."/>
            <person name="Ylla G."/>
        </authorList>
    </citation>
    <scope>NUCLEOTIDE SEQUENCE [LARGE SCALE GENOMIC DNA]</scope>
    <source>
        <strain evidence="15">DAG 2021-001</strain>
        <tissue evidence="15">Whole body minus gut</tissue>
    </source>
</reference>
<dbReference type="Pfam" id="PF10147">
    <property type="entry name" value="CR6_interact"/>
    <property type="match status" value="1"/>
</dbReference>
<proteinExistence type="inferred from homology"/>
<keyword evidence="7" id="KW-0539">Nucleus</keyword>
<evidence type="ECO:0000256" key="14">
    <source>
        <dbReference type="SAM" id="Coils"/>
    </source>
</evidence>
<evidence type="ECO:0000256" key="7">
    <source>
        <dbReference type="ARBA" id="ARBA00023242"/>
    </source>
</evidence>
<keyword evidence="4" id="KW-0689">Ribosomal protein</keyword>
<comment type="similarity">
    <text evidence="3">Belongs to the mitochondrion-specific ribosomal protein mL64 family.</text>
</comment>
<organism evidence="15 16">
    <name type="scientific">Gryllus longicercus</name>
    <dbReference type="NCBI Taxonomy" id="2509291"/>
    <lineage>
        <taxon>Eukaryota</taxon>
        <taxon>Metazoa</taxon>
        <taxon>Ecdysozoa</taxon>
        <taxon>Arthropoda</taxon>
        <taxon>Hexapoda</taxon>
        <taxon>Insecta</taxon>
        <taxon>Pterygota</taxon>
        <taxon>Neoptera</taxon>
        <taxon>Polyneoptera</taxon>
        <taxon>Orthoptera</taxon>
        <taxon>Ensifera</taxon>
        <taxon>Gryllidea</taxon>
        <taxon>Grylloidea</taxon>
        <taxon>Gryllidae</taxon>
        <taxon>Gryllinae</taxon>
        <taxon>Gryllus</taxon>
    </lineage>
</organism>